<dbReference type="EC" id="2.7.4.3" evidence="6"/>
<comment type="caution">
    <text evidence="7">The sequence shown here is derived from an EMBL/GenBank/DDBJ whole genome shotgun (WGS) entry which is preliminary data.</text>
</comment>
<dbReference type="STRING" id="1798649.A3B13_01785"/>
<dbReference type="Gene3D" id="3.40.50.300">
    <property type="entry name" value="P-loop containing nucleotide triphosphate hydrolases"/>
    <property type="match status" value="1"/>
</dbReference>
<evidence type="ECO:0000256" key="6">
    <source>
        <dbReference type="RuleBase" id="RU003331"/>
    </source>
</evidence>
<evidence type="ECO:0000256" key="3">
    <source>
        <dbReference type="ARBA" id="ARBA00022741"/>
    </source>
</evidence>
<evidence type="ECO:0000313" key="8">
    <source>
        <dbReference type="Proteomes" id="UP000176287"/>
    </source>
</evidence>
<evidence type="ECO:0000256" key="4">
    <source>
        <dbReference type="ARBA" id="ARBA00022777"/>
    </source>
</evidence>
<gene>
    <name evidence="7" type="ORF">A3B13_01785</name>
</gene>
<dbReference type="PRINTS" id="PR00094">
    <property type="entry name" value="ADENYLTKNASE"/>
</dbReference>
<protein>
    <recommendedName>
        <fullName evidence="6">Adenylate kinase</fullName>
        <ecNumber evidence="6">2.7.4.3</ecNumber>
    </recommendedName>
</protein>
<dbReference type="GO" id="GO:0005737">
    <property type="term" value="C:cytoplasm"/>
    <property type="evidence" value="ECO:0007669"/>
    <property type="project" value="UniProtKB-SubCell"/>
</dbReference>
<dbReference type="InterPro" id="IPR000850">
    <property type="entry name" value="Adenylat/UMP-CMP_kin"/>
</dbReference>
<accession>A0A1G2CIN2</accession>
<dbReference type="InterPro" id="IPR027417">
    <property type="entry name" value="P-loop_NTPase"/>
</dbReference>
<dbReference type="Proteomes" id="UP000176287">
    <property type="component" value="Unassembled WGS sequence"/>
</dbReference>
<keyword evidence="2" id="KW-0545">Nucleotide biosynthesis</keyword>
<proteinExistence type="inferred from homology"/>
<evidence type="ECO:0000256" key="1">
    <source>
        <dbReference type="ARBA" id="ARBA00022679"/>
    </source>
</evidence>
<comment type="subunit">
    <text evidence="6">Monomer.</text>
</comment>
<evidence type="ECO:0000256" key="2">
    <source>
        <dbReference type="ARBA" id="ARBA00022727"/>
    </source>
</evidence>
<dbReference type="EMBL" id="MHKZ01000019">
    <property type="protein sequence ID" value="OGZ00521.1"/>
    <property type="molecule type" value="Genomic_DNA"/>
</dbReference>
<dbReference type="GO" id="GO:0005524">
    <property type="term" value="F:ATP binding"/>
    <property type="evidence" value="ECO:0007669"/>
    <property type="project" value="UniProtKB-KW"/>
</dbReference>
<comment type="catalytic activity">
    <reaction evidence="6">
        <text>AMP + ATP = 2 ADP</text>
        <dbReference type="Rhea" id="RHEA:12973"/>
        <dbReference type="ChEBI" id="CHEBI:30616"/>
        <dbReference type="ChEBI" id="CHEBI:456215"/>
        <dbReference type="ChEBI" id="CHEBI:456216"/>
        <dbReference type="EC" id="2.7.4.3"/>
    </reaction>
</comment>
<organism evidence="7 8">
    <name type="scientific">Candidatus Liptonbacteria bacterium RIFCSPLOWO2_01_FULL_45_15</name>
    <dbReference type="NCBI Taxonomy" id="1798649"/>
    <lineage>
        <taxon>Bacteria</taxon>
        <taxon>Candidatus Liptoniibacteriota</taxon>
    </lineage>
</organism>
<dbReference type="GO" id="GO:0004017">
    <property type="term" value="F:AMP kinase activity"/>
    <property type="evidence" value="ECO:0007669"/>
    <property type="project" value="UniProtKB-EC"/>
</dbReference>
<reference evidence="7 8" key="1">
    <citation type="journal article" date="2016" name="Nat. Commun.">
        <title>Thousands of microbial genomes shed light on interconnected biogeochemical processes in an aquifer system.</title>
        <authorList>
            <person name="Anantharaman K."/>
            <person name="Brown C.T."/>
            <person name="Hug L.A."/>
            <person name="Sharon I."/>
            <person name="Castelle C.J."/>
            <person name="Probst A.J."/>
            <person name="Thomas B.C."/>
            <person name="Singh A."/>
            <person name="Wilkins M.J."/>
            <person name="Karaoz U."/>
            <person name="Brodie E.L."/>
            <person name="Williams K.H."/>
            <person name="Hubbard S.S."/>
            <person name="Banfield J.F."/>
        </authorList>
    </citation>
    <scope>NUCLEOTIDE SEQUENCE [LARGE SCALE GENOMIC DNA]</scope>
</reference>
<keyword evidence="3 6" id="KW-0547">Nucleotide-binding</keyword>
<dbReference type="AlphaFoldDB" id="A0A1G2CIN2"/>
<evidence type="ECO:0000313" key="7">
    <source>
        <dbReference type="EMBL" id="OGZ00521.1"/>
    </source>
</evidence>
<keyword evidence="4 5" id="KW-0418">Kinase</keyword>
<name>A0A1G2CIN2_9BACT</name>
<dbReference type="Pfam" id="PF00406">
    <property type="entry name" value="ADK"/>
    <property type="match status" value="1"/>
</dbReference>
<keyword evidence="6" id="KW-0067">ATP-binding</keyword>
<keyword evidence="1 5" id="KW-0808">Transferase</keyword>
<evidence type="ECO:0000256" key="5">
    <source>
        <dbReference type="RuleBase" id="RU003330"/>
    </source>
</evidence>
<dbReference type="PANTHER" id="PTHR23359">
    <property type="entry name" value="NUCLEOTIDE KINASE"/>
    <property type="match status" value="1"/>
</dbReference>
<sequence length="226" mass="25321">MKKLAVILNGVPGSGKGMQADLIADRLGLIHIDTGKLLRAILSDESGKNDPVLKRERKLNNAGILNTPSWVLATLKKKVGIMAKLGYGIVFSGSPRTMYEAEGLVPFLEKLYGKKNIYVVRLKVPFAVAAKRNSVRLVCSTCRHPLLSAFYPSKNPRNCPVCAGVLERRIDDNPLKFKTRTEEYEKRTMPILKYMKNRGYKVISVNGTPPPYKVFDKINVSFKNRK</sequence>
<comment type="subcellular location">
    <subcellularLocation>
        <location evidence="6">Cytoplasm</location>
    </subcellularLocation>
</comment>
<dbReference type="CDD" id="cd01428">
    <property type="entry name" value="ADK"/>
    <property type="match status" value="1"/>
</dbReference>
<dbReference type="SUPFAM" id="SSF52540">
    <property type="entry name" value="P-loop containing nucleoside triphosphate hydrolases"/>
    <property type="match status" value="1"/>
</dbReference>
<comment type="similarity">
    <text evidence="5">Belongs to the adenylate kinase family.</text>
</comment>